<protein>
    <recommendedName>
        <fullName evidence="1">Serine/threonine protein phosphatase 2A regulatory subunit</fullName>
    </recommendedName>
</protein>
<dbReference type="GeneID" id="103718932"/>
<dbReference type="InterPro" id="IPR016024">
    <property type="entry name" value="ARM-type_fold"/>
</dbReference>
<dbReference type="PANTHER" id="PTHR10257:SF28">
    <property type="entry name" value="SERINE_THREONINE PROTEIN PHOSPHATASE 2A REGULATORY SUBUNIT"/>
    <property type="match status" value="1"/>
</dbReference>
<dbReference type="OrthoDB" id="768580at2759"/>
<organism evidence="3 4">
    <name type="scientific">Phoenix dactylifera</name>
    <name type="common">Date palm</name>
    <dbReference type="NCBI Taxonomy" id="42345"/>
    <lineage>
        <taxon>Eukaryota</taxon>
        <taxon>Viridiplantae</taxon>
        <taxon>Streptophyta</taxon>
        <taxon>Embryophyta</taxon>
        <taxon>Tracheophyta</taxon>
        <taxon>Spermatophyta</taxon>
        <taxon>Magnoliopsida</taxon>
        <taxon>Liliopsida</taxon>
        <taxon>Arecaceae</taxon>
        <taxon>Coryphoideae</taxon>
        <taxon>Phoeniceae</taxon>
        <taxon>Phoenix</taxon>
    </lineage>
</organism>
<feature type="compositionally biased region" description="Basic and acidic residues" evidence="2">
    <location>
        <begin position="23"/>
        <end position="38"/>
    </location>
</feature>
<dbReference type="InterPro" id="IPR002554">
    <property type="entry name" value="PP2A_B56"/>
</dbReference>
<dbReference type="AlphaFoldDB" id="A0A8B7CU74"/>
<dbReference type="PANTHER" id="PTHR10257">
    <property type="entry name" value="SERINE/THREONINE PROTEIN PHOSPHATASE 2A PP2A REGULATORY SUBUNIT B"/>
    <property type="match status" value="1"/>
</dbReference>
<dbReference type="PIRSF" id="PIRSF028043">
    <property type="entry name" value="PP2A_B56"/>
    <property type="match status" value="1"/>
</dbReference>
<name>A0A8B7CU74_PHODC</name>
<dbReference type="SUPFAM" id="SSF48371">
    <property type="entry name" value="ARM repeat"/>
    <property type="match status" value="1"/>
</dbReference>
<dbReference type="GO" id="GO:0019888">
    <property type="term" value="F:protein phosphatase regulator activity"/>
    <property type="evidence" value="ECO:0007669"/>
    <property type="project" value="UniProtKB-UniRule"/>
</dbReference>
<dbReference type="KEGG" id="pda:103718932"/>
<gene>
    <name evidence="4" type="primary">LOC103718932</name>
</gene>
<feature type="compositionally biased region" description="Low complexity" evidence="2">
    <location>
        <begin position="7"/>
        <end position="17"/>
    </location>
</feature>
<sequence>MTARATLSLVSSPPSLHSKTREKKNPKQGKERRAEEMGAPKTSPKAASKKKKSTTLQDLFDRDISGATLLPPPSSEFENDELISMISCCTHVFTFTDPVESPSQQDLKRCKLCQILSAIRSTKKPLNDGVLAPLISMLSANLFRPLPLSSFPSLPPDFLDNDYPPMVLAPSWPHLHIVYDILGALITNSEPKSLRDHIDHAFLLNLLGLFQSEDPRERDRLKNVYHQLYSKLTIERSFMRRSMSNVFLRFAFETERHCGIGELLEIWGSIINGFAVPLKKEHRVFLARVLVPLHKPKWMPAYHHQLSYCISQFVQKEPELGGVVLRGILRYWPVTNCQKEVLLISELDDLVESLGPSEFEKLAVPLCSRIAKCLSSCNFQVAERTLYIWNNEQFVKMASRCMENILPAIVKGIEKNLRRHWSESVQQLTMSVKIMLEEMEPELYSKCLQELDRRESVADQEEIKRKVRWERLEMAAANNNLLQPSNCICVSQ</sequence>
<comment type="function">
    <text evidence="1">The B regulatory subunit might modulate substrate selectivity and catalytic activity, and also might direct the localization of the catalytic enzyme to a particular subcellular compartment.</text>
</comment>
<dbReference type="FunFam" id="1.25.10.10:FF:000548">
    <property type="entry name" value="Serine/threonine protein phosphatase 2A regulatory subunit"/>
    <property type="match status" value="1"/>
</dbReference>
<dbReference type="Proteomes" id="UP000228380">
    <property type="component" value="Unplaced"/>
</dbReference>
<evidence type="ECO:0000313" key="4">
    <source>
        <dbReference type="RefSeq" id="XP_008806167.2"/>
    </source>
</evidence>
<reference evidence="4" key="1">
    <citation type="submission" date="2025-08" db="UniProtKB">
        <authorList>
            <consortium name="RefSeq"/>
        </authorList>
    </citation>
    <scope>IDENTIFICATION</scope>
    <source>
        <tissue evidence="4">Young leaves</tissue>
    </source>
</reference>
<dbReference type="RefSeq" id="XP_008806167.2">
    <property type="nucleotide sequence ID" value="XM_008807945.4"/>
</dbReference>
<evidence type="ECO:0000256" key="2">
    <source>
        <dbReference type="SAM" id="MobiDB-lite"/>
    </source>
</evidence>
<evidence type="ECO:0000256" key="1">
    <source>
        <dbReference type="PIRNR" id="PIRNR028043"/>
    </source>
</evidence>
<dbReference type="GO" id="GO:0007165">
    <property type="term" value="P:signal transduction"/>
    <property type="evidence" value="ECO:0007669"/>
    <property type="project" value="InterPro"/>
</dbReference>
<feature type="region of interest" description="Disordered" evidence="2">
    <location>
        <begin position="1"/>
        <end position="57"/>
    </location>
</feature>
<proteinExistence type="inferred from homology"/>
<keyword evidence="3" id="KW-1185">Reference proteome</keyword>
<dbReference type="InterPro" id="IPR011989">
    <property type="entry name" value="ARM-like"/>
</dbReference>
<dbReference type="Gene3D" id="1.25.10.10">
    <property type="entry name" value="Leucine-rich Repeat Variant"/>
    <property type="match status" value="1"/>
</dbReference>
<evidence type="ECO:0000313" key="3">
    <source>
        <dbReference type="Proteomes" id="UP000228380"/>
    </source>
</evidence>
<dbReference type="GO" id="GO:0000159">
    <property type="term" value="C:protein phosphatase type 2A complex"/>
    <property type="evidence" value="ECO:0007669"/>
    <property type="project" value="UniProtKB-UniRule"/>
</dbReference>
<accession>A0A8B7CU74</accession>
<dbReference type="Pfam" id="PF01603">
    <property type="entry name" value="B56"/>
    <property type="match status" value="1"/>
</dbReference>
<comment type="similarity">
    <text evidence="1">Belongs to the phosphatase 2A regulatory subunit.</text>
</comment>